<evidence type="ECO:0000259" key="1">
    <source>
        <dbReference type="Pfam" id="PF25583"/>
    </source>
</evidence>
<dbReference type="Pfam" id="PF25583">
    <property type="entry name" value="WCX"/>
    <property type="match status" value="1"/>
</dbReference>
<reference evidence="2" key="1">
    <citation type="submission" date="2020-02" db="EMBL/GenBank/DDBJ databases">
        <authorList>
            <person name="Meier V. D."/>
        </authorList>
    </citation>
    <scope>NUCLEOTIDE SEQUENCE</scope>
    <source>
        <strain evidence="2">AVDCRST_MAG84</strain>
    </source>
</reference>
<evidence type="ECO:0000313" key="2">
    <source>
        <dbReference type="EMBL" id="CAA9353787.1"/>
    </source>
</evidence>
<dbReference type="InterPro" id="IPR057727">
    <property type="entry name" value="WCX_dom"/>
</dbReference>
<dbReference type="EMBL" id="CADCTZ010000573">
    <property type="protein sequence ID" value="CAA9353787.1"/>
    <property type="molecule type" value="Genomic_DNA"/>
</dbReference>
<feature type="domain" description="WCX" evidence="1">
    <location>
        <begin position="235"/>
        <end position="273"/>
    </location>
</feature>
<accession>A0A6J4MFI3</accession>
<sequence length="286" mass="33000">MSRKKEALTLSVPPETKEQLEAIALRLGIFWGKSPSVSGLLVAIAQQKIDVGEPFTLNSTEVAALQQGIRLLIDSGYVEGARSLSQLLVSRGNLAAPLRQSLLQQAIQPTAAWRIQAEEYINNGQPFLVLYRNPKGENLAYTVRYAEISPEEKRFYLEIWCEETDDIKNPDYPELIHNRCLRFDRIQSIMKTDGQWRAEGLDFLKVYLHLYRGMVKAYEPRARDISNEVVGDIRQVVRRVSNPFWLIREVFRYGKDCVIVSPQNVRDRFQQELIALCRQYNLEIRD</sequence>
<protein>
    <recommendedName>
        <fullName evidence="1">WCX domain-containing protein</fullName>
    </recommendedName>
</protein>
<dbReference type="AlphaFoldDB" id="A0A6J4MFI3"/>
<name>A0A6J4MFI3_9CYAN</name>
<proteinExistence type="predicted"/>
<organism evidence="2">
    <name type="scientific">uncultured Microcoleus sp</name>
    <dbReference type="NCBI Taxonomy" id="259945"/>
    <lineage>
        <taxon>Bacteria</taxon>
        <taxon>Bacillati</taxon>
        <taxon>Cyanobacteriota</taxon>
        <taxon>Cyanophyceae</taxon>
        <taxon>Oscillatoriophycideae</taxon>
        <taxon>Oscillatoriales</taxon>
        <taxon>Microcoleaceae</taxon>
        <taxon>Microcoleus</taxon>
        <taxon>environmental samples</taxon>
    </lineage>
</organism>
<gene>
    <name evidence="2" type="ORF">AVDCRST_MAG84-3013</name>
</gene>